<protein>
    <submittedName>
        <fullName evidence="1">Uncharacterized protein</fullName>
    </submittedName>
</protein>
<evidence type="ECO:0000313" key="2">
    <source>
        <dbReference type="Proteomes" id="UP001386437"/>
    </source>
</evidence>
<dbReference type="Proteomes" id="UP001386437">
    <property type="component" value="Unassembled WGS sequence"/>
</dbReference>
<evidence type="ECO:0000313" key="1">
    <source>
        <dbReference type="EMBL" id="MEI6002336.1"/>
    </source>
</evidence>
<reference evidence="1 2" key="1">
    <citation type="journal article" date="2022" name="Arch. Microbiol.">
        <title>Paraburkholderia bengalensis sp. nov. isolated from roots of Oryza sativa, IR64.</title>
        <authorList>
            <person name="Nag P."/>
            <person name="Mondal N."/>
            <person name="Sarkar J."/>
            <person name="Das S."/>
        </authorList>
    </citation>
    <scope>NUCLEOTIDE SEQUENCE [LARGE SCALE GENOMIC DNA]</scope>
    <source>
        <strain evidence="1 2">IR64_4_BI</strain>
    </source>
</reference>
<gene>
    <name evidence="1" type="ORF">H3V53_35995</name>
</gene>
<dbReference type="InterPro" id="IPR046569">
    <property type="entry name" value="DUF6723"/>
</dbReference>
<dbReference type="RefSeq" id="WP_336601973.1">
    <property type="nucleotide sequence ID" value="NZ_JACFYJ010000106.1"/>
</dbReference>
<dbReference type="Pfam" id="PF20484">
    <property type="entry name" value="DUF6723"/>
    <property type="match status" value="1"/>
</dbReference>
<accession>A0ABU8J3F3</accession>
<name>A0ABU8J3F3_9BURK</name>
<sequence>MVRRKLLVKQTGKPRPDTADDYVIYVTTKFMATGRFFGELLLVRTTDGRKLYPFDGASPIGPFATVDDARAAATAHGASLIEADLKNPES</sequence>
<keyword evidence="2" id="KW-1185">Reference proteome</keyword>
<organism evidence="1 2">
    <name type="scientific">Paraburkholderia bengalensis</name>
    <dbReference type="NCBI Taxonomy" id="2747562"/>
    <lineage>
        <taxon>Bacteria</taxon>
        <taxon>Pseudomonadati</taxon>
        <taxon>Pseudomonadota</taxon>
        <taxon>Betaproteobacteria</taxon>
        <taxon>Burkholderiales</taxon>
        <taxon>Burkholderiaceae</taxon>
        <taxon>Paraburkholderia</taxon>
    </lineage>
</organism>
<proteinExistence type="predicted"/>
<dbReference type="EMBL" id="JACFYJ010000106">
    <property type="protein sequence ID" value="MEI6002336.1"/>
    <property type="molecule type" value="Genomic_DNA"/>
</dbReference>
<comment type="caution">
    <text evidence="1">The sequence shown here is derived from an EMBL/GenBank/DDBJ whole genome shotgun (WGS) entry which is preliminary data.</text>
</comment>